<name>A2E1L6_TRIV3</name>
<keyword evidence="1" id="KW-0472">Membrane</keyword>
<evidence type="ECO:0000313" key="2">
    <source>
        <dbReference type="EMBL" id="EAY13463.1"/>
    </source>
</evidence>
<dbReference type="AlphaFoldDB" id="A2E1L6"/>
<dbReference type="KEGG" id="tva:4771442"/>
<evidence type="ECO:0000313" key="3">
    <source>
        <dbReference type="Proteomes" id="UP000001542"/>
    </source>
</evidence>
<reference evidence="2" key="2">
    <citation type="journal article" date="2007" name="Science">
        <title>Draft genome sequence of the sexually transmitted pathogen Trichomonas vaginalis.</title>
        <authorList>
            <person name="Carlton J.M."/>
            <person name="Hirt R.P."/>
            <person name="Silva J.C."/>
            <person name="Delcher A.L."/>
            <person name="Schatz M."/>
            <person name="Zhao Q."/>
            <person name="Wortman J.R."/>
            <person name="Bidwell S.L."/>
            <person name="Alsmark U.C.M."/>
            <person name="Besteiro S."/>
            <person name="Sicheritz-Ponten T."/>
            <person name="Noel C.J."/>
            <person name="Dacks J.B."/>
            <person name="Foster P.G."/>
            <person name="Simillion C."/>
            <person name="Van de Peer Y."/>
            <person name="Miranda-Saavedra D."/>
            <person name="Barton G.J."/>
            <person name="Westrop G.D."/>
            <person name="Mueller S."/>
            <person name="Dessi D."/>
            <person name="Fiori P.L."/>
            <person name="Ren Q."/>
            <person name="Paulsen I."/>
            <person name="Zhang H."/>
            <person name="Bastida-Corcuera F.D."/>
            <person name="Simoes-Barbosa A."/>
            <person name="Brown M.T."/>
            <person name="Hayes R.D."/>
            <person name="Mukherjee M."/>
            <person name="Okumura C.Y."/>
            <person name="Schneider R."/>
            <person name="Smith A.J."/>
            <person name="Vanacova S."/>
            <person name="Villalvazo M."/>
            <person name="Haas B.J."/>
            <person name="Pertea M."/>
            <person name="Feldblyum T.V."/>
            <person name="Utterback T.R."/>
            <person name="Shu C.L."/>
            <person name="Osoegawa K."/>
            <person name="de Jong P.J."/>
            <person name="Hrdy I."/>
            <person name="Horvathova L."/>
            <person name="Zubacova Z."/>
            <person name="Dolezal P."/>
            <person name="Malik S.B."/>
            <person name="Logsdon J.M. Jr."/>
            <person name="Henze K."/>
            <person name="Gupta A."/>
            <person name="Wang C.C."/>
            <person name="Dunne R.L."/>
            <person name="Upcroft J.A."/>
            <person name="Upcroft P."/>
            <person name="White O."/>
            <person name="Salzberg S.L."/>
            <person name="Tang P."/>
            <person name="Chiu C.-H."/>
            <person name="Lee Y.-S."/>
            <person name="Embley T.M."/>
            <person name="Coombs G.H."/>
            <person name="Mottram J.C."/>
            <person name="Tachezy J."/>
            <person name="Fraser-Liggett C.M."/>
            <person name="Johnson P.J."/>
        </authorList>
    </citation>
    <scope>NUCLEOTIDE SEQUENCE [LARGE SCALE GENOMIC DNA]</scope>
    <source>
        <strain evidence="2">G3</strain>
    </source>
</reference>
<dbReference type="EMBL" id="DS113285">
    <property type="protein sequence ID" value="EAY13463.1"/>
    <property type="molecule type" value="Genomic_DNA"/>
</dbReference>
<dbReference type="InParanoid" id="A2E1L6"/>
<keyword evidence="1" id="KW-1133">Transmembrane helix</keyword>
<keyword evidence="1" id="KW-0812">Transmembrane</keyword>
<organism evidence="2 3">
    <name type="scientific">Trichomonas vaginalis (strain ATCC PRA-98 / G3)</name>
    <dbReference type="NCBI Taxonomy" id="412133"/>
    <lineage>
        <taxon>Eukaryota</taxon>
        <taxon>Metamonada</taxon>
        <taxon>Parabasalia</taxon>
        <taxon>Trichomonadida</taxon>
        <taxon>Trichomonadidae</taxon>
        <taxon>Trichomonas</taxon>
    </lineage>
</organism>
<accession>A2E1L6</accession>
<feature type="transmembrane region" description="Helical" evidence="1">
    <location>
        <begin position="42"/>
        <end position="67"/>
    </location>
</feature>
<dbReference type="VEuPathDB" id="TrichDB:TVAG_206310"/>
<protein>
    <submittedName>
        <fullName evidence="2">Uncharacterized protein</fullName>
    </submittedName>
</protein>
<sequence length="96" mass="10972">MALFTQYRSGNVQFFIIFIVLTLIPTIVIDILWMFFVDSRTAFDYIAMSAMAIIHFCALIGGIIGVIKLNNYSTRFYRFRYGVPTADAIETKLVSD</sequence>
<dbReference type="Proteomes" id="UP000001542">
    <property type="component" value="Unassembled WGS sequence"/>
</dbReference>
<evidence type="ECO:0000256" key="1">
    <source>
        <dbReference type="SAM" id="Phobius"/>
    </source>
</evidence>
<gene>
    <name evidence="2" type="ORF">TVAG_206310</name>
</gene>
<reference evidence="2" key="1">
    <citation type="submission" date="2006-10" db="EMBL/GenBank/DDBJ databases">
        <authorList>
            <person name="Amadeo P."/>
            <person name="Zhao Q."/>
            <person name="Wortman J."/>
            <person name="Fraser-Liggett C."/>
            <person name="Carlton J."/>
        </authorList>
    </citation>
    <scope>NUCLEOTIDE SEQUENCE</scope>
    <source>
        <strain evidence="2">G3</strain>
    </source>
</reference>
<dbReference type="VEuPathDB" id="TrichDB:TVAGG3_0519140"/>
<proteinExistence type="predicted"/>
<feature type="transmembrane region" description="Helical" evidence="1">
    <location>
        <begin position="12"/>
        <end position="36"/>
    </location>
</feature>
<keyword evidence="3" id="KW-1185">Reference proteome</keyword>